<gene>
    <name evidence="2" type="ORF">Cme02nite_17060</name>
</gene>
<protein>
    <submittedName>
        <fullName evidence="2">Transcriptional regulator</fullName>
    </submittedName>
</protein>
<dbReference type="EMBL" id="BONJ01000006">
    <property type="protein sequence ID" value="GIG13374.1"/>
    <property type="molecule type" value="Genomic_DNA"/>
</dbReference>
<keyword evidence="3" id="KW-1185">Reference proteome</keyword>
<reference evidence="2" key="1">
    <citation type="submission" date="2021-01" db="EMBL/GenBank/DDBJ databases">
        <title>Whole genome shotgun sequence of Catellatospora methionotrophica NBRC 14553.</title>
        <authorList>
            <person name="Komaki H."/>
            <person name="Tamura T."/>
        </authorList>
    </citation>
    <scope>NUCLEOTIDE SEQUENCE</scope>
    <source>
        <strain evidence="2">NBRC 14553</strain>
    </source>
</reference>
<dbReference type="InterPro" id="IPR001387">
    <property type="entry name" value="Cro/C1-type_HTH"/>
</dbReference>
<dbReference type="CDD" id="cd00093">
    <property type="entry name" value="HTH_XRE"/>
    <property type="match status" value="1"/>
</dbReference>
<dbReference type="SMART" id="SM00530">
    <property type="entry name" value="HTH_XRE"/>
    <property type="match status" value="1"/>
</dbReference>
<dbReference type="PROSITE" id="PS50943">
    <property type="entry name" value="HTH_CROC1"/>
    <property type="match status" value="1"/>
</dbReference>
<dbReference type="GO" id="GO:0003677">
    <property type="term" value="F:DNA binding"/>
    <property type="evidence" value="ECO:0007669"/>
    <property type="project" value="InterPro"/>
</dbReference>
<evidence type="ECO:0000259" key="1">
    <source>
        <dbReference type="PROSITE" id="PS50943"/>
    </source>
</evidence>
<dbReference type="InterPro" id="IPR010982">
    <property type="entry name" value="Lambda_DNA-bd_dom_sf"/>
</dbReference>
<comment type="caution">
    <text evidence="2">The sequence shown here is derived from an EMBL/GenBank/DDBJ whole genome shotgun (WGS) entry which is preliminary data.</text>
</comment>
<dbReference type="InterPro" id="IPR043917">
    <property type="entry name" value="DUF5753"/>
</dbReference>
<dbReference type="Gene3D" id="1.10.260.40">
    <property type="entry name" value="lambda repressor-like DNA-binding domains"/>
    <property type="match status" value="1"/>
</dbReference>
<dbReference type="Pfam" id="PF19054">
    <property type="entry name" value="DUF5753"/>
    <property type="match status" value="1"/>
</dbReference>
<dbReference type="AlphaFoldDB" id="A0A8J3LD41"/>
<dbReference type="Proteomes" id="UP000660339">
    <property type="component" value="Unassembled WGS sequence"/>
</dbReference>
<accession>A0A8J3LD41</accession>
<name>A0A8J3LD41_9ACTN</name>
<evidence type="ECO:0000313" key="3">
    <source>
        <dbReference type="Proteomes" id="UP000660339"/>
    </source>
</evidence>
<organism evidence="2 3">
    <name type="scientific">Catellatospora methionotrophica</name>
    <dbReference type="NCBI Taxonomy" id="121620"/>
    <lineage>
        <taxon>Bacteria</taxon>
        <taxon>Bacillati</taxon>
        <taxon>Actinomycetota</taxon>
        <taxon>Actinomycetes</taxon>
        <taxon>Micromonosporales</taxon>
        <taxon>Micromonosporaceae</taxon>
        <taxon>Catellatospora</taxon>
    </lineage>
</organism>
<sequence>MRSMDIRRRPRNAWLVAIPAKVNANVRGRKVGLALRALREQKGYTADFVAEQLGCSQGKVSRIELAQSNVGKGDLFLLLDLYGVTELAERERMWELAREARRPGWWERVAPDERLATYVAFEHEAAEIAAWNANVVHGLLQIEQYARALFLVAPIDRSAEELERVIQVRMTRQRRIQDGSLKLWWILHESVLERPYGGPEVFAQQLSHLVAMRNKVTIQVLRKDTARHFNLGAYTIMQFAEAPTVTFLETVVGELPLDDPSHIPAYQENYNRLRAEALNPSESIEFIEQVRTRL</sequence>
<proteinExistence type="predicted"/>
<dbReference type="SUPFAM" id="SSF47413">
    <property type="entry name" value="lambda repressor-like DNA-binding domains"/>
    <property type="match status" value="1"/>
</dbReference>
<feature type="domain" description="HTH cro/C1-type" evidence="1">
    <location>
        <begin position="35"/>
        <end position="90"/>
    </location>
</feature>
<dbReference type="Pfam" id="PF13560">
    <property type="entry name" value="HTH_31"/>
    <property type="match status" value="1"/>
</dbReference>
<evidence type="ECO:0000313" key="2">
    <source>
        <dbReference type="EMBL" id="GIG13374.1"/>
    </source>
</evidence>